<dbReference type="Pfam" id="PF01034">
    <property type="entry name" value="Syndecan"/>
    <property type="match status" value="1"/>
</dbReference>
<dbReference type="Proteomes" id="UP000594262">
    <property type="component" value="Unplaced"/>
</dbReference>
<feature type="domain" description="Syndecan/Neurexin" evidence="12">
    <location>
        <begin position="182"/>
        <end position="224"/>
    </location>
</feature>
<evidence type="ECO:0000256" key="8">
    <source>
        <dbReference type="ARBA" id="ARBA00023207"/>
    </source>
</evidence>
<feature type="region of interest" description="Disordered" evidence="9">
    <location>
        <begin position="149"/>
        <end position="177"/>
    </location>
</feature>
<evidence type="ECO:0000256" key="6">
    <source>
        <dbReference type="ARBA" id="ARBA00023136"/>
    </source>
</evidence>
<keyword evidence="5 10" id="KW-1133">Transmembrane helix</keyword>
<reference evidence="13" key="1">
    <citation type="submission" date="2021-01" db="UniProtKB">
        <authorList>
            <consortium name="EnsemblMetazoa"/>
        </authorList>
    </citation>
    <scope>IDENTIFICATION</scope>
</reference>
<keyword evidence="4" id="KW-0654">Proteoglycan</keyword>
<evidence type="ECO:0000256" key="7">
    <source>
        <dbReference type="ARBA" id="ARBA00023180"/>
    </source>
</evidence>
<accession>A0A7M5UYV7</accession>
<evidence type="ECO:0000256" key="11">
    <source>
        <dbReference type="SAM" id="SignalP"/>
    </source>
</evidence>
<feature type="compositionally biased region" description="Acidic residues" evidence="9">
    <location>
        <begin position="150"/>
        <end position="161"/>
    </location>
</feature>
<evidence type="ECO:0000256" key="2">
    <source>
        <dbReference type="ARBA" id="ARBA00005343"/>
    </source>
</evidence>
<dbReference type="RefSeq" id="XP_066926453.1">
    <property type="nucleotide sequence ID" value="XM_067070352.1"/>
</dbReference>
<feature type="chain" id="PRO_5029858231" description="Syndecan/Neurexin domain-containing protein" evidence="11">
    <location>
        <begin position="19"/>
        <end position="242"/>
    </location>
</feature>
<feature type="transmembrane region" description="Helical" evidence="10">
    <location>
        <begin position="182"/>
        <end position="206"/>
    </location>
</feature>
<dbReference type="PANTHER" id="PTHR10915:SF1">
    <property type="entry name" value="SYNDECAN"/>
    <property type="match status" value="1"/>
</dbReference>
<keyword evidence="11" id="KW-0732">Signal</keyword>
<organism evidence="13 14">
    <name type="scientific">Clytia hemisphaerica</name>
    <dbReference type="NCBI Taxonomy" id="252671"/>
    <lineage>
        <taxon>Eukaryota</taxon>
        <taxon>Metazoa</taxon>
        <taxon>Cnidaria</taxon>
        <taxon>Hydrozoa</taxon>
        <taxon>Hydroidolina</taxon>
        <taxon>Leptothecata</taxon>
        <taxon>Obeliida</taxon>
        <taxon>Clytiidae</taxon>
        <taxon>Clytia</taxon>
    </lineage>
</organism>
<evidence type="ECO:0000256" key="10">
    <source>
        <dbReference type="SAM" id="Phobius"/>
    </source>
</evidence>
<protein>
    <recommendedName>
        <fullName evidence="12">Syndecan/Neurexin domain-containing protein</fullName>
    </recommendedName>
</protein>
<dbReference type="PANTHER" id="PTHR10915">
    <property type="entry name" value="SYNDECAN"/>
    <property type="match status" value="1"/>
</dbReference>
<dbReference type="GO" id="GO:0009986">
    <property type="term" value="C:cell surface"/>
    <property type="evidence" value="ECO:0007669"/>
    <property type="project" value="TreeGrafter"/>
</dbReference>
<dbReference type="OrthoDB" id="6022752at2759"/>
<dbReference type="InterPro" id="IPR001050">
    <property type="entry name" value="Syndecan"/>
</dbReference>
<dbReference type="EnsemblMetazoa" id="CLYHEMT003503.1">
    <property type="protein sequence ID" value="CLYHEMP003503.1"/>
    <property type="gene ID" value="CLYHEMG003503"/>
</dbReference>
<evidence type="ECO:0000313" key="13">
    <source>
        <dbReference type="EnsemblMetazoa" id="CLYHEMP003503.1"/>
    </source>
</evidence>
<keyword evidence="7" id="KW-0325">Glycoprotein</keyword>
<comment type="subcellular location">
    <subcellularLocation>
        <location evidence="1">Membrane</location>
        <topology evidence="1">Single-pass type I membrane protein</topology>
    </subcellularLocation>
</comment>
<keyword evidence="6 10" id="KW-0472">Membrane</keyword>
<feature type="signal peptide" evidence="11">
    <location>
        <begin position="1"/>
        <end position="18"/>
    </location>
</feature>
<evidence type="ECO:0000256" key="1">
    <source>
        <dbReference type="ARBA" id="ARBA00004479"/>
    </source>
</evidence>
<evidence type="ECO:0000256" key="5">
    <source>
        <dbReference type="ARBA" id="ARBA00022989"/>
    </source>
</evidence>
<keyword evidence="14" id="KW-1185">Reference proteome</keyword>
<keyword evidence="8" id="KW-0357">Heparan sulfate</keyword>
<evidence type="ECO:0000256" key="3">
    <source>
        <dbReference type="ARBA" id="ARBA00022692"/>
    </source>
</evidence>
<feature type="region of interest" description="Disordered" evidence="9">
    <location>
        <begin position="52"/>
        <end position="91"/>
    </location>
</feature>
<feature type="region of interest" description="Disordered" evidence="9">
    <location>
        <begin position="215"/>
        <end position="242"/>
    </location>
</feature>
<dbReference type="GO" id="GO:0016020">
    <property type="term" value="C:membrane"/>
    <property type="evidence" value="ECO:0007669"/>
    <property type="project" value="UniProtKB-SubCell"/>
</dbReference>
<dbReference type="AlphaFoldDB" id="A0A7M5UYV7"/>
<evidence type="ECO:0000259" key="12">
    <source>
        <dbReference type="Pfam" id="PF01034"/>
    </source>
</evidence>
<name>A0A7M5UYV7_9CNID</name>
<keyword evidence="3 10" id="KW-0812">Transmembrane</keyword>
<dbReference type="GO" id="GO:0016477">
    <property type="term" value="P:cell migration"/>
    <property type="evidence" value="ECO:0007669"/>
    <property type="project" value="TreeGrafter"/>
</dbReference>
<dbReference type="InterPro" id="IPR027789">
    <property type="entry name" value="Syndecan/Neurexin_dom"/>
</dbReference>
<evidence type="ECO:0000256" key="9">
    <source>
        <dbReference type="SAM" id="MobiDB-lite"/>
    </source>
</evidence>
<dbReference type="GeneID" id="136813858"/>
<evidence type="ECO:0000256" key="4">
    <source>
        <dbReference type="ARBA" id="ARBA00022974"/>
    </source>
</evidence>
<proteinExistence type="inferred from homology"/>
<comment type="similarity">
    <text evidence="2">Belongs to the syndecan proteoglycan family.</text>
</comment>
<feature type="compositionally biased region" description="Acidic residues" evidence="9">
    <location>
        <begin position="54"/>
        <end position="64"/>
    </location>
</feature>
<sequence length="242" mass="25992">MLSLRSLVFVFCCALVFGAVEDSKDGVEFEVGGKPDQANIKRLFTKLKTVPAFDDTESSGDSDDTEKGSGEEGDSEEGSGSGSGVGDGNEPSIVVVQTVKPTTKAKTTKAIEKSTVVDINEVTTDEPKQKTTQGNDIIIDAGKPTILYGGDEENNDVDDELPTSRQQQKQQKQNDEPTGVNFTVGIIVGVVVGAILAILVIVFLVYRLRKKDEGSYSLDEPSSQAFIRDEKSNPGQGKEYYA</sequence>
<evidence type="ECO:0000313" key="14">
    <source>
        <dbReference type="Proteomes" id="UP000594262"/>
    </source>
</evidence>